<protein>
    <submittedName>
        <fullName evidence="2">Unannotated protein</fullName>
    </submittedName>
</protein>
<dbReference type="InterPro" id="IPR036390">
    <property type="entry name" value="WH_DNA-bd_sf"/>
</dbReference>
<feature type="domain" description="Transcription regulator PadR N-terminal" evidence="1">
    <location>
        <begin position="46"/>
        <end position="114"/>
    </location>
</feature>
<dbReference type="Pfam" id="PF03551">
    <property type="entry name" value="PadR"/>
    <property type="match status" value="1"/>
</dbReference>
<gene>
    <name evidence="2" type="ORF">UFOPK2001_00615</name>
</gene>
<organism evidence="2">
    <name type="scientific">freshwater metagenome</name>
    <dbReference type="NCBI Taxonomy" id="449393"/>
    <lineage>
        <taxon>unclassified sequences</taxon>
        <taxon>metagenomes</taxon>
        <taxon>ecological metagenomes</taxon>
    </lineage>
</organism>
<dbReference type="SUPFAM" id="SSF46785">
    <property type="entry name" value="Winged helix' DNA-binding domain"/>
    <property type="match status" value="1"/>
</dbReference>
<sequence>MSTSSKNFDLREFVGDLFTIVKDRAMDAGQPRTSTQPTSEQIEVAILATLVETPKNAAEIVSALALTSAGVWMPTAGKIHPILSKLTEEKSVSVKTDGDRKVYSITKTGKTALKNAAEKPAAEPAGTRSTGSTKNLLNCDASFLKSASKLGPVMLDVAQTGTREQQQAAAAALDEMRNKLHAILAEK</sequence>
<evidence type="ECO:0000259" key="1">
    <source>
        <dbReference type="Pfam" id="PF03551"/>
    </source>
</evidence>
<name>A0A6J6J6J8_9ZZZZ</name>
<dbReference type="InterPro" id="IPR036388">
    <property type="entry name" value="WH-like_DNA-bd_sf"/>
</dbReference>
<dbReference type="Gene3D" id="1.10.10.10">
    <property type="entry name" value="Winged helix-like DNA-binding domain superfamily/Winged helix DNA-binding domain"/>
    <property type="match status" value="1"/>
</dbReference>
<dbReference type="InterPro" id="IPR005149">
    <property type="entry name" value="Tscrpt_reg_PadR_N"/>
</dbReference>
<accession>A0A6J6J6J8</accession>
<evidence type="ECO:0000313" key="2">
    <source>
        <dbReference type="EMBL" id="CAB4632378.1"/>
    </source>
</evidence>
<dbReference type="AlphaFoldDB" id="A0A6J6J6J8"/>
<dbReference type="PANTHER" id="PTHR43252:SF2">
    <property type="entry name" value="TRANSCRIPTION REGULATOR, PADR-LIKE FAMILY"/>
    <property type="match status" value="1"/>
</dbReference>
<dbReference type="PANTHER" id="PTHR43252">
    <property type="entry name" value="TRANSCRIPTIONAL REGULATOR YQJI"/>
    <property type="match status" value="1"/>
</dbReference>
<reference evidence="2" key="1">
    <citation type="submission" date="2020-05" db="EMBL/GenBank/DDBJ databases">
        <authorList>
            <person name="Chiriac C."/>
            <person name="Salcher M."/>
            <person name="Ghai R."/>
            <person name="Kavagutti S V."/>
        </authorList>
    </citation>
    <scope>NUCLEOTIDE SEQUENCE</scope>
</reference>
<dbReference type="EMBL" id="CAEZVN010000047">
    <property type="protein sequence ID" value="CAB4632378.1"/>
    <property type="molecule type" value="Genomic_DNA"/>
</dbReference>
<proteinExistence type="predicted"/>